<dbReference type="Proteomes" id="UP000750522">
    <property type="component" value="Unassembled WGS sequence"/>
</dbReference>
<dbReference type="EMBL" id="CCBN010000006">
    <property type="protein sequence ID" value="CDO53945.1"/>
    <property type="molecule type" value="Genomic_DNA"/>
</dbReference>
<reference evidence="3" key="3">
    <citation type="submission" date="2020-01" db="EMBL/GenBank/DDBJ databases">
        <authorList>
            <person name="Perkins V."/>
            <person name="Lessard M.-H."/>
            <person name="Dugat-Bony E."/>
            <person name="Frenette M."/>
            <person name="Labrie S."/>
        </authorList>
    </citation>
    <scope>NUCLEOTIDE SEQUENCE</scope>
    <source>
        <strain evidence="3">LMA-70</strain>
    </source>
</reference>
<evidence type="ECO:0008006" key="5">
    <source>
        <dbReference type="Google" id="ProtNLM"/>
    </source>
</evidence>
<evidence type="ECO:0000256" key="1">
    <source>
        <dbReference type="SAM" id="Phobius"/>
    </source>
</evidence>
<reference evidence="3" key="2">
    <citation type="journal article" date="2020" name="Front. Microbiol.">
        <title>Phenotypic and Genetic Characterization of the Cheese Ripening Yeast Geotrichum candidum.</title>
        <authorList>
            <person name="Perkins V."/>
            <person name="Vignola S."/>
            <person name="Lessard M.H."/>
            <person name="Plante P.L."/>
            <person name="Corbeil J."/>
            <person name="Dugat-Bony E."/>
            <person name="Frenette M."/>
            <person name="Labrie S."/>
        </authorList>
    </citation>
    <scope>NUCLEOTIDE SEQUENCE</scope>
    <source>
        <strain evidence="3">LMA-70</strain>
    </source>
</reference>
<name>A0A0J9X900_GEOCN</name>
<proteinExistence type="predicted"/>
<feature type="transmembrane region" description="Helical" evidence="1">
    <location>
        <begin position="65"/>
        <end position="86"/>
    </location>
</feature>
<evidence type="ECO:0000313" key="3">
    <source>
        <dbReference type="EMBL" id="KAF5099718.1"/>
    </source>
</evidence>
<evidence type="ECO:0000313" key="4">
    <source>
        <dbReference type="Proteomes" id="UP000242525"/>
    </source>
</evidence>
<protein>
    <recommendedName>
        <fullName evidence="5">[PSI+] induction protein 2</fullName>
    </recommendedName>
</protein>
<accession>A0A0J9X900</accession>
<organism evidence="2 4">
    <name type="scientific">Geotrichum candidum</name>
    <name type="common">Oospora lactis</name>
    <name type="synonym">Dipodascus geotrichum</name>
    <dbReference type="NCBI Taxonomy" id="1173061"/>
    <lineage>
        <taxon>Eukaryota</taxon>
        <taxon>Fungi</taxon>
        <taxon>Dikarya</taxon>
        <taxon>Ascomycota</taxon>
        <taxon>Saccharomycotina</taxon>
        <taxon>Dipodascomycetes</taxon>
        <taxon>Dipodascales</taxon>
        <taxon>Dipodascaceae</taxon>
        <taxon>Geotrichum</taxon>
    </lineage>
</organism>
<keyword evidence="4" id="KW-1185">Reference proteome</keyword>
<dbReference type="EMBL" id="QQZK01000056">
    <property type="protein sequence ID" value="KAF5099718.1"/>
    <property type="molecule type" value="Genomic_DNA"/>
</dbReference>
<sequence>MIIPTQYLSSVLSAHPALTAPVCRLTSTFTTSGSAGLLGRRDLEQTATDLKSNWDSCMDKTVCKWVAIIGIILACLVLFWLITSIIRCLCLGVQCLEALFCCCRSCCTCCNCCGNNGRRSGNESYVVQHQNPAPVINNHYYDANNRAEPEYLTIQETAPPANAPPGYSWNGQHSGGYQKLNENTSVVEMNTLNNGGLGNPHASSALYSDTAYKPNQTTSYDNTYNSDYANMQGASHGSNAGYYNNRFN</sequence>
<dbReference type="Proteomes" id="UP000242525">
    <property type="component" value="Unassembled WGS sequence"/>
</dbReference>
<keyword evidence="1" id="KW-1133">Transmembrane helix</keyword>
<comment type="caution">
    <text evidence="2">The sequence shown here is derived from an EMBL/GenBank/DDBJ whole genome shotgun (WGS) entry which is preliminary data.</text>
</comment>
<dbReference type="AlphaFoldDB" id="A0A0J9X900"/>
<dbReference type="GO" id="GO:0005886">
    <property type="term" value="C:plasma membrane"/>
    <property type="evidence" value="ECO:0007669"/>
    <property type="project" value="TreeGrafter"/>
</dbReference>
<dbReference type="InterPro" id="IPR037504">
    <property type="entry name" value="PSI_induc_2"/>
</dbReference>
<dbReference type="PANTHER" id="PTHR40018">
    <property type="entry name" value="[PSI+] INDUCTION PROTEIN 2"/>
    <property type="match status" value="1"/>
</dbReference>
<dbReference type="OrthoDB" id="3980401at2759"/>
<dbReference type="GO" id="GO:0005935">
    <property type="term" value="C:cellular bud neck"/>
    <property type="evidence" value="ECO:0007669"/>
    <property type="project" value="TreeGrafter"/>
</dbReference>
<reference evidence="2 4" key="1">
    <citation type="submission" date="2014-03" db="EMBL/GenBank/DDBJ databases">
        <authorList>
            <person name="Casaregola S."/>
        </authorList>
    </citation>
    <scope>NUCLEOTIDE SEQUENCE [LARGE SCALE GENOMIC DNA]</scope>
    <source>
        <strain evidence="2 4">CLIB 918</strain>
    </source>
</reference>
<evidence type="ECO:0000313" key="2">
    <source>
        <dbReference type="EMBL" id="CDO53945.1"/>
    </source>
</evidence>
<gene>
    <name evidence="2" type="ORF">BN980_GECA06s02265g</name>
    <name evidence="3" type="ORF">DV451_002856</name>
</gene>
<keyword evidence="1" id="KW-0472">Membrane</keyword>
<dbReference type="STRING" id="1173061.A0A0J9X900"/>
<dbReference type="PANTHER" id="PTHR40018:SF1">
    <property type="entry name" value="[PSI+] INDUCTION PROTEIN 2"/>
    <property type="match status" value="1"/>
</dbReference>
<keyword evidence="1" id="KW-0812">Transmembrane</keyword>